<reference evidence="1 2" key="1">
    <citation type="submission" date="2019-07" db="EMBL/GenBank/DDBJ databases">
        <authorList>
            <person name="Hibberd C M."/>
            <person name="Gehrig L. J."/>
            <person name="Chang H.-W."/>
            <person name="Venkatesh S."/>
        </authorList>
    </citation>
    <scope>NUCLEOTIDE SEQUENCE [LARGE SCALE GENOMIC DNA]</scope>
    <source>
        <strain evidence="1">Ruminococcus_torques_SSTS_Bg7063</strain>
    </source>
</reference>
<dbReference type="SUPFAM" id="SSF54593">
    <property type="entry name" value="Glyoxalase/Bleomycin resistance protein/Dihydroxybiphenyl dioxygenase"/>
    <property type="match status" value="1"/>
</dbReference>
<proteinExistence type="predicted"/>
<dbReference type="RefSeq" id="WP_144366999.1">
    <property type="nucleotide sequence ID" value="NZ_CABHNA010000053.1"/>
</dbReference>
<dbReference type="Gene3D" id="3.10.180.10">
    <property type="entry name" value="2,3-Dihydroxybiphenyl 1,2-Dioxygenase, domain 1"/>
    <property type="match status" value="1"/>
</dbReference>
<evidence type="ECO:0000313" key="1">
    <source>
        <dbReference type="EMBL" id="VUX08075.1"/>
    </source>
</evidence>
<organism evidence="1 2">
    <name type="scientific">[Ruminococcus] torques</name>
    <dbReference type="NCBI Taxonomy" id="33039"/>
    <lineage>
        <taxon>Bacteria</taxon>
        <taxon>Bacillati</taxon>
        <taxon>Bacillota</taxon>
        <taxon>Clostridia</taxon>
        <taxon>Lachnospirales</taxon>
        <taxon>Lachnospiraceae</taxon>
        <taxon>Mediterraneibacter</taxon>
    </lineage>
</organism>
<dbReference type="AlphaFoldDB" id="A0A564TLJ6"/>
<protein>
    <recommendedName>
        <fullName evidence="3">Methylmalonyl-CoA epimerase</fullName>
    </recommendedName>
</protein>
<evidence type="ECO:0000313" key="2">
    <source>
        <dbReference type="Proteomes" id="UP000363661"/>
    </source>
</evidence>
<accession>A0A564TLJ6</accession>
<dbReference type="Pfam" id="PF13669">
    <property type="entry name" value="Glyoxalase_4"/>
    <property type="match status" value="1"/>
</dbReference>
<gene>
    <name evidence="1" type="ORF">RTSSTS7063_01428</name>
</gene>
<dbReference type="EMBL" id="CABHNA010000053">
    <property type="protein sequence ID" value="VUX08075.1"/>
    <property type="molecule type" value="Genomic_DNA"/>
</dbReference>
<keyword evidence="2" id="KW-1185">Reference proteome</keyword>
<dbReference type="InterPro" id="IPR029068">
    <property type="entry name" value="Glyas_Bleomycin-R_OHBP_Dase"/>
</dbReference>
<dbReference type="Proteomes" id="UP000363661">
    <property type="component" value="Unassembled WGS sequence"/>
</dbReference>
<sequence length="173" mass="19983">METQFKALMQIGIIVRDLEEAVKQYEAMGMGPWEISVMNNTIPPFDDLKFDGKELETKGDIMKTAMITCYGLELELIEPIAPETAYYKWLKEHGPGIHHVAFDVKDDYETFLKKSKEMTGKDPWVRGQGIYGIMDFSYVDLREQMGIIVECYKHLQPGKPYLTYDKEAEVVKE</sequence>
<evidence type="ECO:0008006" key="3">
    <source>
        <dbReference type="Google" id="ProtNLM"/>
    </source>
</evidence>
<name>A0A564TLJ6_9FIRM</name>